<sequence length="127" mass="13155">MLGLKPHRKGLLIRFLWSGLLVLAFVVQPALAAIGEVHELSHGSTTAHAEFDEAGKADPSREGGDGGGEALHVLSHLAHCCGHASSAVLNGAPVMLFLSGSIMPPESGLALALRNALDDVLRPPIQA</sequence>
<evidence type="ECO:0000313" key="1">
    <source>
        <dbReference type="EMBL" id="SIQ83813.1"/>
    </source>
</evidence>
<proteinExistence type="predicted"/>
<organism evidence="1 2">
    <name type="scientific">Solilutibacter tolerans</name>
    <dbReference type="NCBI Taxonomy" id="1604334"/>
    <lineage>
        <taxon>Bacteria</taxon>
        <taxon>Pseudomonadati</taxon>
        <taxon>Pseudomonadota</taxon>
        <taxon>Gammaproteobacteria</taxon>
        <taxon>Lysobacterales</taxon>
        <taxon>Lysobacteraceae</taxon>
        <taxon>Solilutibacter</taxon>
    </lineage>
</organism>
<protein>
    <recommendedName>
        <fullName evidence="3">DUF2946 domain-containing protein</fullName>
    </recommendedName>
</protein>
<keyword evidence="2" id="KW-1185">Reference proteome</keyword>
<gene>
    <name evidence="1" type="ORF">SAMN05421546_1935</name>
</gene>
<evidence type="ECO:0000313" key="2">
    <source>
        <dbReference type="Proteomes" id="UP000241788"/>
    </source>
</evidence>
<name>A0A1N6W0Y0_9GAMM</name>
<reference evidence="2" key="1">
    <citation type="submission" date="2017-01" db="EMBL/GenBank/DDBJ databases">
        <authorList>
            <person name="Varghese N."/>
            <person name="Submissions S."/>
        </authorList>
    </citation>
    <scope>NUCLEOTIDE SEQUENCE [LARGE SCALE GENOMIC DNA]</scope>
    <source>
        <strain evidence="2">UM1</strain>
    </source>
</reference>
<evidence type="ECO:0008006" key="3">
    <source>
        <dbReference type="Google" id="ProtNLM"/>
    </source>
</evidence>
<accession>A0A1N6W0Y0</accession>
<dbReference type="EMBL" id="FTLW01000004">
    <property type="protein sequence ID" value="SIQ83813.1"/>
    <property type="molecule type" value="Genomic_DNA"/>
</dbReference>
<dbReference type="Proteomes" id="UP000241788">
    <property type="component" value="Unassembled WGS sequence"/>
</dbReference>
<dbReference type="AlphaFoldDB" id="A0A1N6W0Y0"/>
<dbReference type="STRING" id="1604334.SAMN05421546_1935"/>